<dbReference type="InterPro" id="IPR033738">
    <property type="entry name" value="AsnB_N"/>
</dbReference>
<dbReference type="PIRSF" id="PIRSF001589">
    <property type="entry name" value="Asn_synthetase_glu-h"/>
    <property type="match status" value="1"/>
</dbReference>
<dbReference type="Pfam" id="PF00733">
    <property type="entry name" value="Asn_synthase"/>
    <property type="match status" value="1"/>
</dbReference>
<comment type="similarity">
    <text evidence="1">Belongs to the asparagine synthetase family.</text>
</comment>
<dbReference type="InterPro" id="IPR029055">
    <property type="entry name" value="Ntn_hydrolases_N"/>
</dbReference>
<sequence length="520" mass="58333">MCGIVGAYGEADERMLSEMLDWIENRGPDEEGSYVDRDAGLMMGARRLSIVDLTGGSQPKVNEDGSVRVVFNGEIYNHVELRESLKRQGHRFESRSDTEVLVHLWEEYGDGMVDHLEGMFAFSLWDETEETVFLARDRLGIKPLYYGRTDYGYVWGSELPALLIGGVDRTIDPAAVYNHFSLEYTPGSQTLLRDVNKVKPGHTIRIDPDGVREREYWSLLDVDTGSATMSFESAADRLTGLLERSVEQRLMADVPVGAFLSGGLDSSAIVGIASELTDRPLKTYSLSFSNDRFDESDEARLVADHFGTDHHEVHVDLSSMDLFDEMITYLGEPTGHLQMLPIFALSRRASEDVKVALAGEGADELFAGYPRYQQVGNYKRKVDPLPGIAHDVAGTVAPVSPIGTKYFRYLSWLKNNTEMVLHQTCGFMPFRPEPEDFLETGETAETSGLRRRVTRVTDHVDDPAPEQHMTAFETHYTLPDYHLYKADHTSMAHSLELRVPFLSTDIVEFAHSLNCEIGRA</sequence>
<dbReference type="InterPro" id="IPR006426">
    <property type="entry name" value="Asn_synth_AEB"/>
</dbReference>
<feature type="domain" description="Glutamine amidotransferase type-2" evidence="8">
    <location>
        <begin position="2"/>
        <end position="209"/>
    </location>
</feature>
<gene>
    <name evidence="9" type="ORF">C445_18548</name>
</gene>
<dbReference type="InParanoid" id="M0L5W1"/>
<dbReference type="FunCoup" id="M0L5W1">
    <property type="interactions" value="73"/>
</dbReference>
<dbReference type="PANTHER" id="PTHR43284">
    <property type="entry name" value="ASPARAGINE SYNTHETASE (GLUTAMINE-HYDROLYZING)"/>
    <property type="match status" value="1"/>
</dbReference>
<dbReference type="AlphaFoldDB" id="M0L5W1"/>
<evidence type="ECO:0000256" key="2">
    <source>
        <dbReference type="ARBA" id="ARBA00022741"/>
    </source>
</evidence>
<dbReference type="GO" id="GO:0005829">
    <property type="term" value="C:cytosol"/>
    <property type="evidence" value="ECO:0007669"/>
    <property type="project" value="TreeGrafter"/>
</dbReference>
<dbReference type="EMBL" id="AOLZ01000074">
    <property type="protein sequence ID" value="EMA28473.1"/>
    <property type="molecule type" value="Genomic_DNA"/>
</dbReference>
<evidence type="ECO:0000259" key="8">
    <source>
        <dbReference type="PROSITE" id="PS51278"/>
    </source>
</evidence>
<evidence type="ECO:0000256" key="3">
    <source>
        <dbReference type="ARBA" id="ARBA00022840"/>
    </source>
</evidence>
<keyword evidence="5" id="KW-0061">Asparagine biosynthesis</keyword>
<dbReference type="GO" id="GO:0004066">
    <property type="term" value="F:asparagine synthase (glutamine-hydrolyzing) activity"/>
    <property type="evidence" value="ECO:0007669"/>
    <property type="project" value="InterPro"/>
</dbReference>
<comment type="caution">
    <text evidence="9">The sequence shown here is derived from an EMBL/GenBank/DDBJ whole genome shotgun (WGS) entry which is preliminary data.</text>
</comment>
<feature type="active site" description="For GATase activity" evidence="5">
    <location>
        <position position="2"/>
    </location>
</feature>
<keyword evidence="2 6" id="KW-0547">Nucleotide-binding</keyword>
<dbReference type="InterPro" id="IPR001962">
    <property type="entry name" value="Asn_synthase"/>
</dbReference>
<dbReference type="InterPro" id="IPR017932">
    <property type="entry name" value="GATase_2_dom"/>
</dbReference>
<evidence type="ECO:0000256" key="6">
    <source>
        <dbReference type="PIRSR" id="PIRSR001589-2"/>
    </source>
</evidence>
<dbReference type="SUPFAM" id="SSF52402">
    <property type="entry name" value="Adenine nucleotide alpha hydrolases-like"/>
    <property type="match status" value="1"/>
</dbReference>
<evidence type="ECO:0000313" key="10">
    <source>
        <dbReference type="Proteomes" id="UP000011555"/>
    </source>
</evidence>
<feature type="non-terminal residue" evidence="9">
    <location>
        <position position="520"/>
    </location>
</feature>
<dbReference type="PROSITE" id="PS51278">
    <property type="entry name" value="GATASE_TYPE_2"/>
    <property type="match status" value="1"/>
</dbReference>
<organism evidence="9 10">
    <name type="scientific">Natronobacterium lacisalsi AJ5</name>
    <dbReference type="NCBI Taxonomy" id="358396"/>
    <lineage>
        <taxon>Archaea</taxon>
        <taxon>Methanobacteriati</taxon>
        <taxon>Methanobacteriota</taxon>
        <taxon>Stenosarchaea group</taxon>
        <taxon>Halobacteria</taxon>
        <taxon>Halobacteriales</taxon>
        <taxon>Natrialbaceae</taxon>
        <taxon>Natronobacterium</taxon>
    </lineage>
</organism>
<dbReference type="Proteomes" id="UP000011555">
    <property type="component" value="Unassembled WGS sequence"/>
</dbReference>
<keyword evidence="3 6" id="KW-0067">ATP-binding</keyword>
<keyword evidence="10" id="KW-1185">Reference proteome</keyword>
<dbReference type="eggNOG" id="arCOG00071">
    <property type="taxonomic scope" value="Archaea"/>
</dbReference>
<dbReference type="Pfam" id="PF13537">
    <property type="entry name" value="GATase_7"/>
    <property type="match status" value="1"/>
</dbReference>
<dbReference type="Gene3D" id="3.40.50.620">
    <property type="entry name" value="HUPs"/>
    <property type="match status" value="1"/>
</dbReference>
<dbReference type="GO" id="GO:0005524">
    <property type="term" value="F:ATP binding"/>
    <property type="evidence" value="ECO:0007669"/>
    <property type="project" value="UniProtKB-KW"/>
</dbReference>
<dbReference type="RefSeq" id="WP_007143396.1">
    <property type="nucleotide sequence ID" value="NZ_AOLZ01000074.1"/>
</dbReference>
<evidence type="ECO:0000256" key="1">
    <source>
        <dbReference type="ARBA" id="ARBA00005752"/>
    </source>
</evidence>
<dbReference type="STRING" id="358396.CHINAEXTREME_09970"/>
<reference evidence="9 10" key="1">
    <citation type="journal article" date="2014" name="PLoS Genet.">
        <title>Phylogenetically driven sequencing of extremely halophilic archaea reveals strategies for static and dynamic osmo-response.</title>
        <authorList>
            <person name="Becker E.A."/>
            <person name="Seitzer P.M."/>
            <person name="Tritt A."/>
            <person name="Larsen D."/>
            <person name="Krusor M."/>
            <person name="Yao A.I."/>
            <person name="Wu D."/>
            <person name="Madern D."/>
            <person name="Eisen J.A."/>
            <person name="Darling A.E."/>
            <person name="Facciotti M.T."/>
        </authorList>
    </citation>
    <scope>NUCLEOTIDE SEQUENCE [LARGE SCALE GENOMIC DNA]</scope>
    <source>
        <strain evidence="9 10">AJ5</strain>
    </source>
</reference>
<dbReference type="Gene3D" id="3.60.20.10">
    <property type="entry name" value="Glutamine Phosphoribosylpyrophosphate, subunit 1, domain 1"/>
    <property type="match status" value="1"/>
</dbReference>
<evidence type="ECO:0000256" key="4">
    <source>
        <dbReference type="ARBA" id="ARBA00022962"/>
    </source>
</evidence>
<dbReference type="NCBIfam" id="TIGR01536">
    <property type="entry name" value="asn_synth_AEB"/>
    <property type="match status" value="1"/>
</dbReference>
<protein>
    <submittedName>
        <fullName evidence="9">Asparagine synthase</fullName>
    </submittedName>
</protein>
<dbReference type="SUPFAM" id="SSF56235">
    <property type="entry name" value="N-terminal nucleophile aminohydrolases (Ntn hydrolases)"/>
    <property type="match status" value="1"/>
</dbReference>
<evidence type="ECO:0000256" key="7">
    <source>
        <dbReference type="PIRSR" id="PIRSR001589-3"/>
    </source>
</evidence>
<dbReference type="CDD" id="cd00712">
    <property type="entry name" value="AsnB"/>
    <property type="match status" value="1"/>
</dbReference>
<proteinExistence type="inferred from homology"/>
<keyword evidence="4 5" id="KW-0315">Glutamine amidotransferase</keyword>
<dbReference type="GO" id="GO:0006529">
    <property type="term" value="P:asparagine biosynthetic process"/>
    <property type="evidence" value="ECO:0007669"/>
    <property type="project" value="UniProtKB-KW"/>
</dbReference>
<feature type="site" description="Important for beta-aspartyl-AMP intermediate formation" evidence="7">
    <location>
        <position position="360"/>
    </location>
</feature>
<accession>M0L5W1</accession>
<keyword evidence="5" id="KW-0028">Amino-acid biosynthesis</keyword>
<dbReference type="InterPro" id="IPR014729">
    <property type="entry name" value="Rossmann-like_a/b/a_fold"/>
</dbReference>
<dbReference type="CDD" id="cd01991">
    <property type="entry name" value="Asn_synthase_B_C"/>
    <property type="match status" value="1"/>
</dbReference>
<dbReference type="PANTHER" id="PTHR43284:SF1">
    <property type="entry name" value="ASPARAGINE SYNTHETASE"/>
    <property type="match status" value="1"/>
</dbReference>
<feature type="binding site" evidence="6">
    <location>
        <position position="97"/>
    </location>
    <ligand>
        <name>L-glutamine</name>
        <dbReference type="ChEBI" id="CHEBI:58359"/>
    </ligand>
</feature>
<name>M0L5W1_NATLA</name>
<dbReference type="eggNOG" id="arCOG00093">
    <property type="taxonomic scope" value="Archaea"/>
</dbReference>
<evidence type="ECO:0000313" key="9">
    <source>
        <dbReference type="EMBL" id="EMA28473.1"/>
    </source>
</evidence>
<dbReference type="InterPro" id="IPR051786">
    <property type="entry name" value="ASN_synthetase/amidase"/>
</dbReference>
<evidence type="ECO:0000256" key="5">
    <source>
        <dbReference type="PIRSR" id="PIRSR001589-1"/>
    </source>
</evidence>